<protein>
    <submittedName>
        <fullName evidence="1">Uncharacterized protein</fullName>
    </submittedName>
</protein>
<comment type="caution">
    <text evidence="1">The sequence shown here is derived from an EMBL/GenBank/DDBJ whole genome shotgun (WGS) entry which is preliminary data.</text>
</comment>
<sequence>MKTAPRISVHVGTHFQREEKPKSNTADLFKGYSEKVIAAGYRAYLRGDRLDSRCFEHFVDKSRQHREKQERLGAKPHRVVKVTQEISDGRLRRLEGRHVWALTLRENVSQFLLSIFRLDKNVRRRG</sequence>
<dbReference type="Proteomes" id="UP000664277">
    <property type="component" value="Unassembled WGS sequence"/>
</dbReference>
<reference evidence="1" key="1">
    <citation type="submission" date="2021-02" db="EMBL/GenBank/DDBJ databases">
        <title>Genome-Resolved Metagenomics of a Microbial Community Performing Photosynthetic Biological Nutrient Removal.</title>
        <authorList>
            <person name="Mcdaniel E.A."/>
        </authorList>
    </citation>
    <scope>NUCLEOTIDE SEQUENCE</scope>
    <source>
        <strain evidence="1">UWPOB_OBS1</strain>
    </source>
</reference>
<proteinExistence type="predicted"/>
<evidence type="ECO:0000313" key="2">
    <source>
        <dbReference type="Proteomes" id="UP000664277"/>
    </source>
</evidence>
<dbReference type="EMBL" id="JAFLCK010000013">
    <property type="protein sequence ID" value="MBN8660761.1"/>
    <property type="molecule type" value="Genomic_DNA"/>
</dbReference>
<evidence type="ECO:0000313" key="1">
    <source>
        <dbReference type="EMBL" id="MBN8660761.1"/>
    </source>
</evidence>
<gene>
    <name evidence="1" type="ORF">J0M35_10380</name>
</gene>
<name>A0A8J7PCW5_9BACT</name>
<organism evidence="1 2">
    <name type="scientific">Candidatus Obscuribacter phosphatis</name>
    <dbReference type="NCBI Taxonomy" id="1906157"/>
    <lineage>
        <taxon>Bacteria</taxon>
        <taxon>Bacillati</taxon>
        <taxon>Candidatus Melainabacteria</taxon>
        <taxon>Candidatus Obscuribacterales</taxon>
        <taxon>Candidatus Obscuribacteraceae</taxon>
        <taxon>Candidatus Obscuribacter</taxon>
    </lineage>
</organism>
<dbReference type="AlphaFoldDB" id="A0A8J7PCW5"/>
<accession>A0A8J7PCW5</accession>